<feature type="domain" description="N-acetyltransferase" evidence="2">
    <location>
        <begin position="15"/>
        <end position="102"/>
    </location>
</feature>
<dbReference type="GO" id="GO:0016747">
    <property type="term" value="F:acyltransferase activity, transferring groups other than amino-acyl groups"/>
    <property type="evidence" value="ECO:0007669"/>
    <property type="project" value="InterPro"/>
</dbReference>
<evidence type="ECO:0008006" key="5">
    <source>
        <dbReference type="Google" id="ProtNLM"/>
    </source>
</evidence>
<dbReference type="AlphaFoldDB" id="A0A7Z0EG20"/>
<keyword evidence="4" id="KW-1185">Reference proteome</keyword>
<sequence>MDPEPNAPSTTVDVRHEPEQSRYTIWRNGEAVGLARYSSSARAITFVHTEVDPQFRGAGLASTLVRCALDDVREHSDLPVVSQCPYLSSWLTTHADYQDLLTRGT</sequence>
<dbReference type="InterPro" id="IPR016181">
    <property type="entry name" value="Acyl_CoA_acyltransferase"/>
</dbReference>
<dbReference type="InterPro" id="IPR045057">
    <property type="entry name" value="Gcn5-rel_NAT"/>
</dbReference>
<dbReference type="RefSeq" id="WP_179579539.1">
    <property type="nucleotide sequence ID" value="NZ_JACCFM010000001.1"/>
</dbReference>
<dbReference type="PROSITE" id="PS51186">
    <property type="entry name" value="GNAT"/>
    <property type="match status" value="1"/>
</dbReference>
<dbReference type="Proteomes" id="UP000537260">
    <property type="component" value="Unassembled WGS sequence"/>
</dbReference>
<protein>
    <recommendedName>
        <fullName evidence="5">N-acetyltransferase</fullName>
    </recommendedName>
</protein>
<dbReference type="Pfam" id="PF14542">
    <property type="entry name" value="Acetyltransf_CG"/>
    <property type="match status" value="1"/>
</dbReference>
<dbReference type="InterPro" id="IPR000182">
    <property type="entry name" value="GNAT_dom"/>
</dbReference>
<dbReference type="PROSITE" id="PS51729">
    <property type="entry name" value="GNAT_YJDJ"/>
    <property type="match status" value="1"/>
</dbReference>
<dbReference type="InterPro" id="IPR031165">
    <property type="entry name" value="GNAT_YJDJ"/>
</dbReference>
<dbReference type="PANTHER" id="PTHR31435">
    <property type="entry name" value="PROTEIN NATD1"/>
    <property type="match status" value="1"/>
</dbReference>
<name>A0A7Z0EG20_9MICO</name>
<feature type="domain" description="N-acetyltransferase" evidence="1">
    <location>
        <begin position="1"/>
        <end position="105"/>
    </location>
</feature>
<proteinExistence type="predicted"/>
<organism evidence="3 4">
    <name type="scientific">Glaciibacter psychrotolerans</name>
    <dbReference type="NCBI Taxonomy" id="670054"/>
    <lineage>
        <taxon>Bacteria</taxon>
        <taxon>Bacillati</taxon>
        <taxon>Actinomycetota</taxon>
        <taxon>Actinomycetes</taxon>
        <taxon>Micrococcales</taxon>
        <taxon>Microbacteriaceae</taxon>
        <taxon>Glaciibacter</taxon>
    </lineage>
</organism>
<dbReference type="PANTHER" id="PTHR31435:SF10">
    <property type="entry name" value="BSR4717 PROTEIN"/>
    <property type="match status" value="1"/>
</dbReference>
<comment type="caution">
    <text evidence="3">The sequence shown here is derived from an EMBL/GenBank/DDBJ whole genome shotgun (WGS) entry which is preliminary data.</text>
</comment>
<evidence type="ECO:0000259" key="2">
    <source>
        <dbReference type="PROSITE" id="PS51729"/>
    </source>
</evidence>
<gene>
    <name evidence="3" type="ORF">HNR05_002639</name>
</gene>
<dbReference type="Gene3D" id="3.40.630.30">
    <property type="match status" value="1"/>
</dbReference>
<accession>A0A7Z0EG20</accession>
<evidence type="ECO:0000313" key="4">
    <source>
        <dbReference type="Proteomes" id="UP000537260"/>
    </source>
</evidence>
<dbReference type="CDD" id="cd04301">
    <property type="entry name" value="NAT_SF"/>
    <property type="match status" value="1"/>
</dbReference>
<reference evidence="3 4" key="1">
    <citation type="submission" date="2020-07" db="EMBL/GenBank/DDBJ databases">
        <title>Sequencing the genomes of 1000 actinobacteria strains.</title>
        <authorList>
            <person name="Klenk H.-P."/>
        </authorList>
    </citation>
    <scope>NUCLEOTIDE SEQUENCE [LARGE SCALE GENOMIC DNA]</scope>
    <source>
        <strain evidence="3 4">LI1</strain>
    </source>
</reference>
<dbReference type="SUPFAM" id="SSF55729">
    <property type="entry name" value="Acyl-CoA N-acyltransferases (Nat)"/>
    <property type="match status" value="1"/>
</dbReference>
<evidence type="ECO:0000313" key="3">
    <source>
        <dbReference type="EMBL" id="NYJ20848.1"/>
    </source>
</evidence>
<dbReference type="EMBL" id="JACCFM010000001">
    <property type="protein sequence ID" value="NYJ20848.1"/>
    <property type="molecule type" value="Genomic_DNA"/>
</dbReference>
<evidence type="ECO:0000259" key="1">
    <source>
        <dbReference type="PROSITE" id="PS51186"/>
    </source>
</evidence>